<dbReference type="CDD" id="cd07951">
    <property type="entry name" value="ED_3B_N_AMMECR1"/>
    <property type="match status" value="1"/>
</dbReference>
<sequence length="467" mass="51078">MGELQYVCLMPHPPIIIPEVGGEESEVCRATIDAMEEAANKIVDSSAETVVVITAHGNVFQDAVSIIAADTVKGDMGQFNASEVKFDYPYNLKLAEALQQQCRKRGINVAFIDKLLAKDYGLKLTLDHGVMVPLYYLQKAGFQGSLVVVAMGLLPFLELYSFGVALQEAVVQHQGKAALLASGDMSHRLTQDAPAGFNPRGQEFDDKLQQYLVEGAVEDIVHIPEALVEEAGECGLRPIVMALGALDGYQISPRILSYQGPFGVGYLVAELFAGGEKGDSIYPHLEEIKKQNVTQSRAKEHQLVRLARETLEAAVHHGQFTEPDHELPEDLPQQAGVFVSLKKGGQLRGCIGTIEPTQDNLVQEVMRNALSAGLSDPRFDPVEERELKDITYSVDVLHPAEDIDSAEQLDPQKYGVIVRSGARSGLLLPNLEGINTVAEQVNIALGKGGINPRDDYSLQRFKVDRYY</sequence>
<dbReference type="InterPro" id="IPR004183">
    <property type="entry name" value="Xdiol_dOase_suB"/>
</dbReference>
<accession>A0AAU0UJ54</accession>
<dbReference type="Pfam" id="PF02900">
    <property type="entry name" value="LigB"/>
    <property type="match status" value="1"/>
</dbReference>
<dbReference type="PANTHER" id="PTHR13016:SF0">
    <property type="entry name" value="AMME SYNDROME CANDIDATE GENE 1 PROTEIN"/>
    <property type="match status" value="1"/>
</dbReference>
<proteinExistence type="predicted"/>
<dbReference type="KEGG" id="dbc:MFMK1_000082"/>
<dbReference type="EMBL" id="CP121694">
    <property type="protein sequence ID" value="WRO20324.1"/>
    <property type="molecule type" value="Genomic_DNA"/>
</dbReference>
<dbReference type="SUPFAM" id="SSF143447">
    <property type="entry name" value="AMMECR1-like"/>
    <property type="match status" value="1"/>
</dbReference>
<dbReference type="Pfam" id="PF01871">
    <property type="entry name" value="AMMECR1"/>
    <property type="match status" value="1"/>
</dbReference>
<dbReference type="RefSeq" id="WP_366923225.1">
    <property type="nucleotide sequence ID" value="NZ_CP121694.1"/>
</dbReference>
<dbReference type="InterPro" id="IPR002733">
    <property type="entry name" value="AMMECR1_domain"/>
</dbReference>
<name>A0AAU0UJ54_9FIRM</name>
<dbReference type="GO" id="GO:0016702">
    <property type="term" value="F:oxidoreductase activity, acting on single donors with incorporation of molecular oxygen, incorporation of two atoms of oxygen"/>
    <property type="evidence" value="ECO:0007669"/>
    <property type="project" value="UniProtKB-ARBA"/>
</dbReference>
<gene>
    <name evidence="2" type="primary">amrA</name>
    <name evidence="2" type="ORF">MFMK1_000082</name>
</gene>
<dbReference type="Gene3D" id="3.40.830.10">
    <property type="entry name" value="LigB-like"/>
    <property type="match status" value="1"/>
</dbReference>
<protein>
    <submittedName>
        <fullName evidence="2">AmmeMemoRadiSam system protein A</fullName>
    </submittedName>
</protein>
<dbReference type="NCBIfam" id="TIGR04335">
    <property type="entry name" value="AmmeMemoSam_A"/>
    <property type="match status" value="1"/>
</dbReference>
<dbReference type="Gene3D" id="3.30.700.20">
    <property type="entry name" value="Hypothetical protein ph0010, domain 1"/>
    <property type="match status" value="1"/>
</dbReference>
<evidence type="ECO:0000313" key="2">
    <source>
        <dbReference type="EMBL" id="WRO20324.1"/>
    </source>
</evidence>
<dbReference type="PROSITE" id="PS51112">
    <property type="entry name" value="AMMECR1"/>
    <property type="match status" value="1"/>
</dbReference>
<reference evidence="2 3" key="1">
    <citation type="submission" date="2023-04" db="EMBL/GenBank/DDBJ databases">
        <authorList>
            <person name="Hsu D."/>
        </authorList>
    </citation>
    <scope>NUCLEOTIDE SEQUENCE [LARGE SCALE GENOMIC DNA]</scope>
    <source>
        <strain evidence="2 3">MK1</strain>
    </source>
</reference>
<dbReference type="PANTHER" id="PTHR13016">
    <property type="entry name" value="AMMECR1 HOMOLOG"/>
    <property type="match status" value="1"/>
</dbReference>
<dbReference type="InterPro" id="IPR027485">
    <property type="entry name" value="AMMECR1_N"/>
</dbReference>
<keyword evidence="3" id="KW-1185">Reference proteome</keyword>
<evidence type="ECO:0000259" key="1">
    <source>
        <dbReference type="PROSITE" id="PS51112"/>
    </source>
</evidence>
<dbReference type="SUPFAM" id="SSF53213">
    <property type="entry name" value="LigB-like"/>
    <property type="match status" value="1"/>
</dbReference>
<dbReference type="InterPro" id="IPR023473">
    <property type="entry name" value="AMMECR1"/>
</dbReference>
<dbReference type="Proteomes" id="UP001329915">
    <property type="component" value="Chromosome"/>
</dbReference>
<dbReference type="InterPro" id="IPR027623">
    <property type="entry name" value="AmmeMemoSam_A"/>
</dbReference>
<organism evidence="2 3">
    <name type="scientific">Metallumcola ferriviriculae</name>
    <dbReference type="NCBI Taxonomy" id="3039180"/>
    <lineage>
        <taxon>Bacteria</taxon>
        <taxon>Bacillati</taxon>
        <taxon>Bacillota</taxon>
        <taxon>Clostridia</taxon>
        <taxon>Neomoorellales</taxon>
        <taxon>Desulfitibacteraceae</taxon>
        <taxon>Metallumcola</taxon>
    </lineage>
</organism>
<dbReference type="InterPro" id="IPR036071">
    <property type="entry name" value="AMMECR1_dom_sf"/>
</dbReference>
<dbReference type="AlphaFoldDB" id="A0AAU0UJ54"/>
<evidence type="ECO:0000313" key="3">
    <source>
        <dbReference type="Proteomes" id="UP001329915"/>
    </source>
</evidence>
<feature type="domain" description="AMMECR1" evidence="1">
    <location>
        <begin position="298"/>
        <end position="467"/>
    </location>
</feature>
<dbReference type="GO" id="GO:0008198">
    <property type="term" value="F:ferrous iron binding"/>
    <property type="evidence" value="ECO:0007669"/>
    <property type="project" value="InterPro"/>
</dbReference>